<keyword evidence="4" id="KW-0433">Leucine-rich repeat</keyword>
<keyword evidence="9" id="KW-0547">Nucleotide-binding</keyword>
<dbReference type="InterPro" id="IPR008271">
    <property type="entry name" value="Ser/Thr_kinase_AS"/>
</dbReference>
<evidence type="ECO:0000259" key="18">
    <source>
        <dbReference type="PROSITE" id="PS50011"/>
    </source>
</evidence>
<dbReference type="FunFam" id="1.10.510.10:FF:000146">
    <property type="entry name" value="LRR receptor-like serine/threonine-protein kinase IOS1"/>
    <property type="match status" value="1"/>
</dbReference>
<keyword evidence="6 17" id="KW-0812">Transmembrane</keyword>
<dbReference type="Gene3D" id="3.80.10.10">
    <property type="entry name" value="Ribonuclease Inhibitor"/>
    <property type="match status" value="1"/>
</dbReference>
<dbReference type="Gene3D" id="1.10.510.10">
    <property type="entry name" value="Transferase(Phosphotransferase) domain 1"/>
    <property type="match status" value="1"/>
</dbReference>
<evidence type="ECO:0000256" key="2">
    <source>
        <dbReference type="ARBA" id="ARBA00012513"/>
    </source>
</evidence>
<dbReference type="PROSITE" id="PS51450">
    <property type="entry name" value="LRR"/>
    <property type="match status" value="1"/>
</dbReference>
<dbReference type="PANTHER" id="PTHR45631:SF68">
    <property type="entry name" value="REPEAT FAMILY PROTEIN, PUTATIVE, EXPRESSED-RELATED"/>
    <property type="match status" value="1"/>
</dbReference>
<dbReference type="EMBL" id="JABFUD020000010">
    <property type="protein sequence ID" value="KAI5074278.1"/>
    <property type="molecule type" value="Genomic_DNA"/>
</dbReference>
<evidence type="ECO:0000313" key="20">
    <source>
        <dbReference type="Proteomes" id="UP000886520"/>
    </source>
</evidence>
<feature type="transmembrane region" description="Helical" evidence="17">
    <location>
        <begin position="589"/>
        <end position="611"/>
    </location>
</feature>
<reference evidence="19" key="1">
    <citation type="submission" date="2021-01" db="EMBL/GenBank/DDBJ databases">
        <title>Adiantum capillus-veneris genome.</title>
        <authorList>
            <person name="Fang Y."/>
            <person name="Liao Q."/>
        </authorList>
    </citation>
    <scope>NUCLEOTIDE SEQUENCE</scope>
    <source>
        <strain evidence="19">H3</strain>
        <tissue evidence="19">Leaf</tissue>
    </source>
</reference>
<dbReference type="InterPro" id="IPR000719">
    <property type="entry name" value="Prot_kinase_dom"/>
</dbReference>
<dbReference type="Pfam" id="PF07714">
    <property type="entry name" value="PK_Tyr_Ser-Thr"/>
    <property type="match status" value="1"/>
</dbReference>
<dbReference type="InterPro" id="IPR032675">
    <property type="entry name" value="LRR_dom_sf"/>
</dbReference>
<feature type="transmembrane region" description="Helical" evidence="17">
    <location>
        <begin position="21"/>
        <end position="40"/>
    </location>
</feature>
<evidence type="ECO:0000256" key="5">
    <source>
        <dbReference type="ARBA" id="ARBA00022679"/>
    </source>
</evidence>
<dbReference type="SUPFAM" id="SSF56112">
    <property type="entry name" value="Protein kinase-like (PK-like)"/>
    <property type="match status" value="1"/>
</dbReference>
<evidence type="ECO:0000256" key="3">
    <source>
        <dbReference type="ARBA" id="ARBA00022527"/>
    </source>
</evidence>
<comment type="catalytic activity">
    <reaction evidence="16">
        <text>L-seryl-[protein] + ATP = O-phospho-L-seryl-[protein] + ADP + H(+)</text>
        <dbReference type="Rhea" id="RHEA:17989"/>
        <dbReference type="Rhea" id="RHEA-COMP:9863"/>
        <dbReference type="Rhea" id="RHEA-COMP:11604"/>
        <dbReference type="ChEBI" id="CHEBI:15378"/>
        <dbReference type="ChEBI" id="CHEBI:29999"/>
        <dbReference type="ChEBI" id="CHEBI:30616"/>
        <dbReference type="ChEBI" id="CHEBI:83421"/>
        <dbReference type="ChEBI" id="CHEBI:456216"/>
        <dbReference type="EC" id="2.7.11.1"/>
    </reaction>
</comment>
<keyword evidence="20" id="KW-1185">Reference proteome</keyword>
<dbReference type="GO" id="GO:0004674">
    <property type="term" value="F:protein serine/threonine kinase activity"/>
    <property type="evidence" value="ECO:0007669"/>
    <property type="project" value="UniProtKB-KW"/>
</dbReference>
<dbReference type="PANTHER" id="PTHR45631">
    <property type="entry name" value="OS07G0107800 PROTEIN-RELATED"/>
    <property type="match status" value="1"/>
</dbReference>
<dbReference type="InterPro" id="IPR011009">
    <property type="entry name" value="Kinase-like_dom_sf"/>
</dbReference>
<dbReference type="AlphaFoldDB" id="A0A9D4UUD1"/>
<dbReference type="Pfam" id="PF12819">
    <property type="entry name" value="Malectin_like"/>
    <property type="match status" value="1"/>
</dbReference>
<keyword evidence="3" id="KW-0723">Serine/threonine-protein kinase</keyword>
<keyword evidence="14" id="KW-0675">Receptor</keyword>
<dbReference type="FunFam" id="3.30.200.20:FF:000039">
    <property type="entry name" value="receptor-like protein kinase FERONIA"/>
    <property type="match status" value="1"/>
</dbReference>
<keyword evidence="10" id="KW-0418">Kinase</keyword>
<evidence type="ECO:0000313" key="19">
    <source>
        <dbReference type="EMBL" id="KAI5074278.1"/>
    </source>
</evidence>
<evidence type="ECO:0000256" key="12">
    <source>
        <dbReference type="ARBA" id="ARBA00022989"/>
    </source>
</evidence>
<evidence type="ECO:0000256" key="17">
    <source>
        <dbReference type="SAM" id="Phobius"/>
    </source>
</evidence>
<keyword evidence="5" id="KW-0808">Transferase</keyword>
<dbReference type="PROSITE" id="PS50011">
    <property type="entry name" value="PROTEIN_KINASE_DOM"/>
    <property type="match status" value="1"/>
</dbReference>
<dbReference type="PROSITE" id="PS00108">
    <property type="entry name" value="PROTEIN_KINASE_ST"/>
    <property type="match status" value="1"/>
</dbReference>
<keyword evidence="11" id="KW-0067">ATP-binding</keyword>
<keyword evidence="13 17" id="KW-0472">Membrane</keyword>
<evidence type="ECO:0000256" key="1">
    <source>
        <dbReference type="ARBA" id="ARBA00004167"/>
    </source>
</evidence>
<comment type="subcellular location">
    <subcellularLocation>
        <location evidence="1">Membrane</location>
        <topology evidence="1">Single-pass membrane protein</topology>
    </subcellularLocation>
</comment>
<evidence type="ECO:0000256" key="7">
    <source>
        <dbReference type="ARBA" id="ARBA00022729"/>
    </source>
</evidence>
<dbReference type="Gene3D" id="3.30.200.20">
    <property type="entry name" value="Phosphorylase Kinase, domain 1"/>
    <property type="match status" value="1"/>
</dbReference>
<gene>
    <name evidence="19" type="ORF">GOP47_0010239</name>
</gene>
<sequence>MEDHSSVSCSTVFRLTYYTKISFVLAGIALLQATLLWSSATSQRPGFLSIDCASNTEQYTDHYGINWVPDTNLTNEGRKIELSNSAHRVLKTMRLFDDDDGGSGSSSAMKKYCYRLSTADVHAGAFFLVRVGMWAGIAPPHMPKGDDNLFRFKLMVDADTWREVEVSYGDRFDWSVYEAYVRAQRNSIDVCLARSSPDGDVPFISSLELRPLPPSLTSISLINATNRFLILHRRRTYVPLTGPSLTRYSSSDPASSDSLDRIWNSKTVSNSSLNTTESAIDVTSQHDELPANILQNTVTTGSSFNLNYSSLQKLYTTNTYFAEFYFAEINPSVIASGLRELNILANGELLNKDGPIDVFAAVGANTAYAFSTIIQSPNATDQLNFTLIPTTSAIFPPFLGAFELFNTKPITPLTDATIVGGIEKIKTSLGLSTRYRGDPCLPIGYGYSWVNCSMASGITALLLSNYNTGGKISTAINSLTMLTEIRLNGNGLQGEIPDMSALANLKILDLSNNKLSGSIPNFLATLKNLKLLNLQNNDLSGEIPAALLLRKQASVLEFEYSGNSHLCESTDEECLSSLSSPSKKSSTRIIIGVIIAVVVLVSFAIGLLVVCRFHKKKPSKKKPIGRPCTGNNRVIPKLCVQEFSFDEIRDATNNFCTKLGQGGFGPVYKGCLQDGRQVAIKVAYDFSHQGPKEFLNEVDLLSRVHHRNLVALIGYCNEEKLILVYEFMSNGSLFDCLHGPSLKAAPLSWATRLQILVDAAEGLEYLHRSCNPPIIHRDIKSSNLLLNDKMEAKLSDFGISRKNMMGGSESLNTPLMGTMGYMDPEYFSGERLTEKVDVYSFGVLVFEVICGQRAVFQESWSPEQKNLVEWAKAFIDRGAIDDIVDVSLNGQYDVRSVRKAVEVAVACVGIPSPNRPKMTDVCMELREAERLELETGKRIAIGQPTVKFAGGDNNSTYLIAR</sequence>
<evidence type="ECO:0000256" key="9">
    <source>
        <dbReference type="ARBA" id="ARBA00022741"/>
    </source>
</evidence>
<comment type="caution">
    <text evidence="19">The sequence shown here is derived from an EMBL/GenBank/DDBJ whole genome shotgun (WGS) entry which is preliminary data.</text>
</comment>
<dbReference type="Pfam" id="PF00560">
    <property type="entry name" value="LRR_1"/>
    <property type="match status" value="2"/>
</dbReference>
<proteinExistence type="predicted"/>
<name>A0A9D4UUD1_ADICA</name>
<evidence type="ECO:0000256" key="13">
    <source>
        <dbReference type="ARBA" id="ARBA00023136"/>
    </source>
</evidence>
<dbReference type="GO" id="GO:0005524">
    <property type="term" value="F:ATP binding"/>
    <property type="evidence" value="ECO:0007669"/>
    <property type="project" value="UniProtKB-KW"/>
</dbReference>
<evidence type="ECO:0000256" key="14">
    <source>
        <dbReference type="ARBA" id="ARBA00023170"/>
    </source>
</evidence>
<organism evidence="19 20">
    <name type="scientific">Adiantum capillus-veneris</name>
    <name type="common">Maidenhair fern</name>
    <dbReference type="NCBI Taxonomy" id="13818"/>
    <lineage>
        <taxon>Eukaryota</taxon>
        <taxon>Viridiplantae</taxon>
        <taxon>Streptophyta</taxon>
        <taxon>Embryophyta</taxon>
        <taxon>Tracheophyta</taxon>
        <taxon>Polypodiopsida</taxon>
        <taxon>Polypodiidae</taxon>
        <taxon>Polypodiales</taxon>
        <taxon>Pteridineae</taxon>
        <taxon>Pteridaceae</taxon>
        <taxon>Vittarioideae</taxon>
        <taxon>Adiantum</taxon>
    </lineage>
</organism>
<comment type="catalytic activity">
    <reaction evidence="15">
        <text>L-threonyl-[protein] + ATP = O-phospho-L-threonyl-[protein] + ADP + H(+)</text>
        <dbReference type="Rhea" id="RHEA:46608"/>
        <dbReference type="Rhea" id="RHEA-COMP:11060"/>
        <dbReference type="Rhea" id="RHEA-COMP:11605"/>
        <dbReference type="ChEBI" id="CHEBI:15378"/>
        <dbReference type="ChEBI" id="CHEBI:30013"/>
        <dbReference type="ChEBI" id="CHEBI:30616"/>
        <dbReference type="ChEBI" id="CHEBI:61977"/>
        <dbReference type="ChEBI" id="CHEBI:456216"/>
        <dbReference type="EC" id="2.7.11.1"/>
    </reaction>
</comment>
<dbReference type="GO" id="GO:0016020">
    <property type="term" value="C:membrane"/>
    <property type="evidence" value="ECO:0007669"/>
    <property type="project" value="UniProtKB-SubCell"/>
</dbReference>
<feature type="domain" description="Protein kinase" evidence="18">
    <location>
        <begin position="653"/>
        <end position="931"/>
    </location>
</feature>
<keyword evidence="7" id="KW-0732">Signal</keyword>
<evidence type="ECO:0000256" key="16">
    <source>
        <dbReference type="ARBA" id="ARBA00048679"/>
    </source>
</evidence>
<dbReference type="Proteomes" id="UP000886520">
    <property type="component" value="Chromosome 10"/>
</dbReference>
<dbReference type="CDD" id="cd14066">
    <property type="entry name" value="STKc_IRAK"/>
    <property type="match status" value="1"/>
</dbReference>
<keyword evidence="8" id="KW-0677">Repeat</keyword>
<evidence type="ECO:0000256" key="8">
    <source>
        <dbReference type="ARBA" id="ARBA00022737"/>
    </source>
</evidence>
<keyword evidence="12 17" id="KW-1133">Transmembrane helix</keyword>
<evidence type="ECO:0000256" key="15">
    <source>
        <dbReference type="ARBA" id="ARBA00047899"/>
    </source>
</evidence>
<dbReference type="FunFam" id="3.80.10.10:FF:000129">
    <property type="entry name" value="Leucine-rich repeat receptor-like kinase"/>
    <property type="match status" value="1"/>
</dbReference>
<dbReference type="InterPro" id="IPR001245">
    <property type="entry name" value="Ser-Thr/Tyr_kinase_cat_dom"/>
</dbReference>
<dbReference type="InterPro" id="IPR024788">
    <property type="entry name" value="Malectin-like_Carb-bd_dom"/>
</dbReference>
<dbReference type="PRINTS" id="PR00019">
    <property type="entry name" value="LEURICHRPT"/>
</dbReference>
<dbReference type="EC" id="2.7.11.1" evidence="2"/>
<evidence type="ECO:0000256" key="10">
    <source>
        <dbReference type="ARBA" id="ARBA00022777"/>
    </source>
</evidence>
<dbReference type="SMART" id="SM00220">
    <property type="entry name" value="S_TKc"/>
    <property type="match status" value="1"/>
</dbReference>
<accession>A0A9D4UUD1</accession>
<dbReference type="OrthoDB" id="1111193at2759"/>
<evidence type="ECO:0000256" key="4">
    <source>
        <dbReference type="ARBA" id="ARBA00022614"/>
    </source>
</evidence>
<dbReference type="Gene3D" id="2.60.120.430">
    <property type="entry name" value="Galactose-binding lectin"/>
    <property type="match status" value="1"/>
</dbReference>
<evidence type="ECO:0000256" key="6">
    <source>
        <dbReference type="ARBA" id="ARBA00022692"/>
    </source>
</evidence>
<evidence type="ECO:0000256" key="11">
    <source>
        <dbReference type="ARBA" id="ARBA00022840"/>
    </source>
</evidence>
<protein>
    <recommendedName>
        <fullName evidence="2">non-specific serine/threonine protein kinase</fullName>
        <ecNumber evidence="2">2.7.11.1</ecNumber>
    </recommendedName>
</protein>
<dbReference type="SUPFAM" id="SSF52058">
    <property type="entry name" value="L domain-like"/>
    <property type="match status" value="1"/>
</dbReference>
<dbReference type="InterPro" id="IPR001611">
    <property type="entry name" value="Leu-rich_rpt"/>
</dbReference>